<gene>
    <name evidence="2" type="ORF">C1SCF055_LOCUS45089</name>
</gene>
<protein>
    <submittedName>
        <fullName evidence="2">Uncharacterized protein</fullName>
    </submittedName>
</protein>
<feature type="compositionally biased region" description="Polar residues" evidence="1">
    <location>
        <begin position="940"/>
        <end position="953"/>
    </location>
</feature>
<feature type="region of interest" description="Disordered" evidence="1">
    <location>
        <begin position="573"/>
        <end position="602"/>
    </location>
</feature>
<comment type="caution">
    <text evidence="2">The sequence shown here is derived from an EMBL/GenBank/DDBJ whole genome shotgun (WGS) entry which is preliminary data.</text>
</comment>
<dbReference type="OrthoDB" id="419809at2759"/>
<evidence type="ECO:0000313" key="3">
    <source>
        <dbReference type="EMBL" id="CAL1174071.1"/>
    </source>
</evidence>
<reference evidence="2" key="1">
    <citation type="submission" date="2022-10" db="EMBL/GenBank/DDBJ databases">
        <authorList>
            <person name="Chen Y."/>
            <person name="Dougan E. K."/>
            <person name="Chan C."/>
            <person name="Rhodes N."/>
            <person name="Thang M."/>
        </authorList>
    </citation>
    <scope>NUCLEOTIDE SEQUENCE</scope>
</reference>
<organism evidence="2">
    <name type="scientific">Cladocopium goreaui</name>
    <dbReference type="NCBI Taxonomy" id="2562237"/>
    <lineage>
        <taxon>Eukaryota</taxon>
        <taxon>Sar</taxon>
        <taxon>Alveolata</taxon>
        <taxon>Dinophyceae</taxon>
        <taxon>Suessiales</taxon>
        <taxon>Symbiodiniaceae</taxon>
        <taxon>Cladocopium</taxon>
    </lineage>
</organism>
<feature type="region of interest" description="Disordered" evidence="1">
    <location>
        <begin position="412"/>
        <end position="441"/>
    </location>
</feature>
<feature type="compositionally biased region" description="Acidic residues" evidence="1">
    <location>
        <begin position="415"/>
        <end position="437"/>
    </location>
</feature>
<evidence type="ECO:0000313" key="4">
    <source>
        <dbReference type="Proteomes" id="UP001152797"/>
    </source>
</evidence>
<keyword evidence="4" id="KW-1185">Reference proteome</keyword>
<dbReference type="EMBL" id="CAMXCT020006827">
    <property type="protein sequence ID" value="CAL1174071.1"/>
    <property type="molecule type" value="Genomic_DNA"/>
</dbReference>
<feature type="compositionally biased region" description="Basic and acidic residues" evidence="1">
    <location>
        <begin position="884"/>
        <end position="903"/>
    </location>
</feature>
<dbReference type="AlphaFoldDB" id="A0A9P1GTZ0"/>
<dbReference type="EMBL" id="CAMXCT030006827">
    <property type="protein sequence ID" value="CAL4808008.1"/>
    <property type="molecule type" value="Genomic_DNA"/>
</dbReference>
<proteinExistence type="predicted"/>
<reference evidence="3" key="2">
    <citation type="submission" date="2024-04" db="EMBL/GenBank/DDBJ databases">
        <authorList>
            <person name="Chen Y."/>
            <person name="Shah S."/>
            <person name="Dougan E. K."/>
            <person name="Thang M."/>
            <person name="Chan C."/>
        </authorList>
    </citation>
    <scope>NUCLEOTIDE SEQUENCE [LARGE SCALE GENOMIC DNA]</scope>
</reference>
<sequence>MPLPLRKEAFWQSALNLLHASLVHWPNAKAQGTIACCAAIQSCQQALQWHMALHLLQSTGDALGMSSAAVACARAWHWPSALLLLPRLQSSSRSLPRRLAWQQLKLAMEATHRGQLLPPNDTAELLQMRHFRLKLQDDLLLPQRRKCWFAPSAGRELDGPQVRCLLDDALSIRASTVCAAMSTTAQLTKRTWPEAAEKLITGEDFSAAEVFSGGEEGPGSMVRSLAYQGCLSDGSLLVFRLLQWWNHVVTKNPEKAAASTKKKKTEALCTCLVEFEEADTSMHQSSLELCQTIMDLEEGKSGLSARQKNAVCSLPLSLSLVMLDESAPANAREVLGELLKILEHVVEVAQGPKPKKKIAEALAAFAPVAAELYVADSLAMIREACKMTWRELAFYAADETLTGLCSSVCGKAAANEDEPEVEEDEDMEDDEDEDDDPDGTKKAVFDKAIAAMKERNQAAAQAGDEDDEDDVTTLDHSGVLSELLDDGGGALMNSFAASSLEGATNEPSKKKKLTKRQQKLRLQQDELVRRLREADLVESFLMRCGAKRDASLAMVEELQMALVNLNHKVKLNKEEAGDEKEGEGEKKKGAKKATKGDTTLRSLEETLSQRVHKMLSRLMRSSSRASSVQILAGRASPEDWAAKARALCERGQSAKVNGSGSQVLEVSASYLYFLCAAHRAAVELQDGSEHTTGQGWQLAEELLPLLLKEWSGKKECDNWCQAALKAFSVRVPQVLLKLPWAKSIQGASKAFAQRSQLVFLYTHVLRPLPPETTNKADVATQMAFADSCAKLCAELLNSTVEPVEGAAASSAAQRQKLRREVLHTLKSIYKLRQKSDGLPADVSTAIADAVTGLRDSLPNQQRRGEVYNLTVHLLRLVRPQVNQPKRDRSTSRQRPRHGDEKPQPGDGEEAAEAPAKKRKGDGEEAAEAPAKKRKGRGGSISRSPSLHPQSPASKPNPAPLKEKRRKAQKS</sequence>
<accession>A0A9P1GTZ0</accession>
<feature type="region of interest" description="Disordered" evidence="1">
    <location>
        <begin position="878"/>
        <end position="970"/>
    </location>
</feature>
<name>A0A9P1GTZ0_9DINO</name>
<dbReference type="Proteomes" id="UP001152797">
    <property type="component" value="Unassembled WGS sequence"/>
</dbReference>
<evidence type="ECO:0000313" key="2">
    <source>
        <dbReference type="EMBL" id="CAI4020696.1"/>
    </source>
</evidence>
<evidence type="ECO:0000256" key="1">
    <source>
        <dbReference type="SAM" id="MobiDB-lite"/>
    </source>
</evidence>
<dbReference type="EMBL" id="CAMXCT010006827">
    <property type="protein sequence ID" value="CAI4020696.1"/>
    <property type="molecule type" value="Genomic_DNA"/>
</dbReference>